<keyword evidence="3" id="KW-1185">Reference proteome</keyword>
<feature type="transmembrane region" description="Helical" evidence="1">
    <location>
        <begin position="21"/>
        <end position="42"/>
    </location>
</feature>
<feature type="non-terminal residue" evidence="2">
    <location>
        <position position="141"/>
    </location>
</feature>
<dbReference type="Proteomes" id="UP001642484">
    <property type="component" value="Unassembled WGS sequence"/>
</dbReference>
<sequence length="141" mass="15886">MTKCLVLRPQRGTKHGERQPGARCALFTLSCINALNFADRYVPAAVKTSMEKDLQINDWQSALPSMAMTAVFTVASLIFGFLADREILDRRCRARTLRTEQRASLLGARALLVTRIRIKFKVRMSFSIFLPLLDRIILASG</sequence>
<proteinExistence type="predicted"/>
<keyword evidence="1" id="KW-1133">Transmembrane helix</keyword>
<evidence type="ECO:0000313" key="2">
    <source>
        <dbReference type="EMBL" id="CAK9047486.1"/>
    </source>
</evidence>
<dbReference type="SUPFAM" id="SSF103473">
    <property type="entry name" value="MFS general substrate transporter"/>
    <property type="match status" value="1"/>
</dbReference>
<protein>
    <submittedName>
        <fullName evidence="2">Uncharacterized protein</fullName>
    </submittedName>
</protein>
<accession>A0ABP0M7M2</accession>
<feature type="transmembrane region" description="Helical" evidence="1">
    <location>
        <begin position="62"/>
        <end position="83"/>
    </location>
</feature>
<comment type="caution">
    <text evidence="2">The sequence shown here is derived from an EMBL/GenBank/DDBJ whole genome shotgun (WGS) entry which is preliminary data.</text>
</comment>
<gene>
    <name evidence="2" type="ORF">CCMP2556_LOCUS24567</name>
</gene>
<keyword evidence="1" id="KW-0472">Membrane</keyword>
<dbReference type="InterPro" id="IPR036259">
    <property type="entry name" value="MFS_trans_sf"/>
</dbReference>
<dbReference type="Gene3D" id="1.20.1250.20">
    <property type="entry name" value="MFS general substrate transporter like domains"/>
    <property type="match status" value="1"/>
</dbReference>
<evidence type="ECO:0000256" key="1">
    <source>
        <dbReference type="SAM" id="Phobius"/>
    </source>
</evidence>
<evidence type="ECO:0000313" key="3">
    <source>
        <dbReference type="Proteomes" id="UP001642484"/>
    </source>
</evidence>
<reference evidence="2 3" key="1">
    <citation type="submission" date="2024-02" db="EMBL/GenBank/DDBJ databases">
        <authorList>
            <person name="Chen Y."/>
            <person name="Shah S."/>
            <person name="Dougan E. K."/>
            <person name="Thang M."/>
            <person name="Chan C."/>
        </authorList>
    </citation>
    <scope>NUCLEOTIDE SEQUENCE [LARGE SCALE GENOMIC DNA]</scope>
</reference>
<keyword evidence="1" id="KW-0812">Transmembrane</keyword>
<organism evidence="2 3">
    <name type="scientific">Durusdinium trenchii</name>
    <dbReference type="NCBI Taxonomy" id="1381693"/>
    <lineage>
        <taxon>Eukaryota</taxon>
        <taxon>Sar</taxon>
        <taxon>Alveolata</taxon>
        <taxon>Dinophyceae</taxon>
        <taxon>Suessiales</taxon>
        <taxon>Symbiodiniaceae</taxon>
        <taxon>Durusdinium</taxon>
    </lineage>
</organism>
<dbReference type="EMBL" id="CAXAMN010016169">
    <property type="protein sequence ID" value="CAK9047486.1"/>
    <property type="molecule type" value="Genomic_DNA"/>
</dbReference>
<name>A0ABP0M7M2_9DINO</name>